<dbReference type="Pfam" id="PF01447">
    <property type="entry name" value="Peptidase_M4"/>
    <property type="match status" value="1"/>
</dbReference>
<evidence type="ECO:0000256" key="8">
    <source>
        <dbReference type="RuleBase" id="RU366073"/>
    </source>
</evidence>
<evidence type="ECO:0000256" key="6">
    <source>
        <dbReference type="ARBA" id="ARBA00023049"/>
    </source>
</evidence>
<keyword evidence="5 8" id="KW-0862">Zinc</keyword>
<keyword evidence="3" id="KW-0479">Metal-binding</keyword>
<keyword evidence="4 8" id="KW-0378">Hydrolase</keyword>
<sequence>MRRTILPPYLLTRLAEADPDRLAAARQAARRALRDQGPLIHDRRGPGATPDAAAVAERDPSGIHRTISDAGNREELPGRTVRVEGASDTGDAQVDEAYAGLGATYSLFSEVYGRESLDDRGLPLLATVHYGEEYDNAFWDGTRMVFGDGDGEVFAPFTRSLTVIGHELTHGVTELTLGLVYQGQSGALNESISDVFGVLVEQHALGQTAAEATWLVGAELFLDRSTGLALRSMRAPGTAYDDDVLGKDPQPGHMDDYVETEEDNGGVHINSGIPNRAFFLAATAIGGEAWDGAGRVWYDVIESGAVRADADLAAFARATVDAATARYGEGASEVAAVQAAWEGVGIEV</sequence>
<name>A0A0D5CLI8_9MICO</name>
<dbReference type="GO" id="GO:0005576">
    <property type="term" value="C:extracellular region"/>
    <property type="evidence" value="ECO:0007669"/>
    <property type="project" value="UniProtKB-SubCell"/>
</dbReference>
<keyword evidence="2 8" id="KW-0645">Protease</keyword>
<feature type="region of interest" description="Disordered" evidence="9">
    <location>
        <begin position="34"/>
        <end position="71"/>
    </location>
</feature>
<evidence type="ECO:0000256" key="7">
    <source>
        <dbReference type="PIRSR" id="PIRSR623612-1"/>
    </source>
</evidence>
<proteinExistence type="inferred from homology"/>
<dbReference type="CDD" id="cd09597">
    <property type="entry name" value="M4_TLP"/>
    <property type="match status" value="1"/>
</dbReference>
<dbReference type="InterPro" id="IPR023612">
    <property type="entry name" value="Peptidase_M4"/>
</dbReference>
<dbReference type="HOGENOM" id="CLU_008590_0_1_11"/>
<evidence type="ECO:0000259" key="10">
    <source>
        <dbReference type="Pfam" id="PF01447"/>
    </source>
</evidence>
<protein>
    <recommendedName>
        <fullName evidence="8">Neutral metalloproteinase</fullName>
        <ecNumber evidence="8">3.4.24.-</ecNumber>
    </recommendedName>
</protein>
<dbReference type="AlphaFoldDB" id="A0A0D5CLI8"/>
<evidence type="ECO:0000259" key="11">
    <source>
        <dbReference type="Pfam" id="PF02868"/>
    </source>
</evidence>
<dbReference type="Proteomes" id="UP000032604">
    <property type="component" value="Chromosome"/>
</dbReference>
<dbReference type="EMBL" id="CP011043">
    <property type="protein sequence ID" value="AJW80493.1"/>
    <property type="molecule type" value="Genomic_DNA"/>
</dbReference>
<dbReference type="MEROPS" id="M04.027"/>
<comment type="similarity">
    <text evidence="1 8">Belongs to the peptidase M4 family.</text>
</comment>
<comment type="subcellular location">
    <subcellularLocation>
        <location evidence="8">Secreted</location>
    </subcellularLocation>
</comment>
<dbReference type="Gene3D" id="1.10.390.10">
    <property type="entry name" value="Neutral Protease Domain 2"/>
    <property type="match status" value="1"/>
</dbReference>
<evidence type="ECO:0000313" key="12">
    <source>
        <dbReference type="EMBL" id="AJW80493.1"/>
    </source>
</evidence>
<feature type="domain" description="Peptidase M4" evidence="10">
    <location>
        <begin position="91"/>
        <end position="174"/>
    </location>
</feature>
<dbReference type="PATRIC" id="fig|33014.5.peg.1804"/>
<evidence type="ECO:0000313" key="13">
    <source>
        <dbReference type="Proteomes" id="UP000032604"/>
    </source>
</evidence>
<evidence type="ECO:0000256" key="3">
    <source>
        <dbReference type="ARBA" id="ARBA00022723"/>
    </source>
</evidence>
<dbReference type="PANTHER" id="PTHR43579">
    <property type="match status" value="1"/>
</dbReference>
<dbReference type="GO" id="GO:0004222">
    <property type="term" value="F:metalloendopeptidase activity"/>
    <property type="evidence" value="ECO:0007669"/>
    <property type="project" value="UniProtKB-UniRule"/>
</dbReference>
<gene>
    <name evidence="12" type="ORF">VO01_08720</name>
</gene>
<dbReference type="SUPFAM" id="SSF55486">
    <property type="entry name" value="Metalloproteases ('zincins'), catalytic domain"/>
    <property type="match status" value="1"/>
</dbReference>
<evidence type="ECO:0000256" key="5">
    <source>
        <dbReference type="ARBA" id="ARBA00022833"/>
    </source>
</evidence>
<dbReference type="EC" id="3.4.24.-" evidence="8"/>
<dbReference type="PRINTS" id="PR00730">
    <property type="entry name" value="THERMOLYSIN"/>
</dbReference>
<keyword evidence="6 8" id="KW-0482">Metalloprotease</keyword>
<evidence type="ECO:0000256" key="9">
    <source>
        <dbReference type="SAM" id="MobiDB-lite"/>
    </source>
</evidence>
<comment type="cofactor">
    <cofactor evidence="8">
        <name>Zn(2+)</name>
        <dbReference type="ChEBI" id="CHEBI:29105"/>
    </cofactor>
</comment>
<dbReference type="InterPro" id="IPR001570">
    <property type="entry name" value="Peptidase_M4_C_domain"/>
</dbReference>
<dbReference type="PANTHER" id="PTHR43579:SF1">
    <property type="entry name" value="NEUTRAL METALLOPROTEINASE"/>
    <property type="match status" value="1"/>
</dbReference>
<dbReference type="InterPro" id="IPR027268">
    <property type="entry name" value="Peptidase_M4/M1_CTD_sf"/>
</dbReference>
<dbReference type="InterPro" id="IPR013856">
    <property type="entry name" value="Peptidase_M4_domain"/>
</dbReference>
<evidence type="ECO:0000256" key="2">
    <source>
        <dbReference type="ARBA" id="ARBA00022670"/>
    </source>
</evidence>
<reference evidence="12 13" key="1">
    <citation type="journal article" date="2015" name="Genome Announc.">
        <title>Complete Genome Sequence of Clavibacter michiganensis subsp. insidiosus R1-1 Using PacBio Single-Molecule Real-Time Technology.</title>
        <authorList>
            <person name="Lu Y."/>
            <person name="Samac D.A."/>
            <person name="Glazebrook J."/>
            <person name="Ishimaru C.A."/>
        </authorList>
    </citation>
    <scope>NUCLEOTIDE SEQUENCE [LARGE SCALE GENOMIC DNA]</scope>
    <source>
        <strain evidence="12 13">R1-1</strain>
    </source>
</reference>
<feature type="active site" evidence="7">
    <location>
        <position position="167"/>
    </location>
</feature>
<accession>A0A0D5CLI8</accession>
<dbReference type="RefSeq" id="WP_045530369.1">
    <property type="nucleotide sequence ID" value="NZ_CP011043.1"/>
</dbReference>
<dbReference type="KEGG" id="cmh:VO01_08720"/>
<dbReference type="Gene3D" id="3.10.170.10">
    <property type="match status" value="1"/>
</dbReference>
<dbReference type="InterPro" id="IPR052759">
    <property type="entry name" value="Metalloprotease_M4"/>
</dbReference>
<organism evidence="12 13">
    <name type="scientific">Clavibacter michiganensis subsp. insidiosus</name>
    <dbReference type="NCBI Taxonomy" id="33014"/>
    <lineage>
        <taxon>Bacteria</taxon>
        <taxon>Bacillati</taxon>
        <taxon>Actinomycetota</taxon>
        <taxon>Actinomycetes</taxon>
        <taxon>Micrococcales</taxon>
        <taxon>Microbacteriaceae</taxon>
        <taxon>Clavibacter</taxon>
    </lineage>
</organism>
<dbReference type="GO" id="GO:0006508">
    <property type="term" value="P:proteolysis"/>
    <property type="evidence" value="ECO:0007669"/>
    <property type="project" value="UniProtKB-KW"/>
</dbReference>
<evidence type="ECO:0000256" key="4">
    <source>
        <dbReference type="ARBA" id="ARBA00022801"/>
    </source>
</evidence>
<feature type="domain" description="Peptidase M4 C-terminal" evidence="11">
    <location>
        <begin position="178"/>
        <end position="346"/>
    </location>
</feature>
<dbReference type="GO" id="GO:0046872">
    <property type="term" value="F:metal ion binding"/>
    <property type="evidence" value="ECO:0007669"/>
    <property type="project" value="UniProtKB-UniRule"/>
</dbReference>
<comment type="function">
    <text evidence="8">Extracellular zinc metalloprotease.</text>
</comment>
<dbReference type="Pfam" id="PF02868">
    <property type="entry name" value="Peptidase_M4_C"/>
    <property type="match status" value="1"/>
</dbReference>
<dbReference type="OrthoDB" id="291295at2"/>
<evidence type="ECO:0000256" key="1">
    <source>
        <dbReference type="ARBA" id="ARBA00009388"/>
    </source>
</evidence>
<keyword evidence="8" id="KW-0964">Secreted</keyword>
<feature type="active site" description="Proton donor" evidence="7">
    <location>
        <position position="268"/>
    </location>
</feature>